<evidence type="ECO:0000256" key="2">
    <source>
        <dbReference type="SAM" id="MobiDB-lite"/>
    </source>
</evidence>
<accession>R4KBP5</accession>
<evidence type="ECO:0000259" key="3">
    <source>
        <dbReference type="PROSITE" id="PS50983"/>
    </source>
</evidence>
<protein>
    <submittedName>
        <fullName evidence="4">ABC-type Fe3+-hydroxamate transport system, periplasmic component</fullName>
    </submittedName>
</protein>
<keyword evidence="5" id="KW-1185">Reference proteome</keyword>
<dbReference type="SUPFAM" id="SSF53807">
    <property type="entry name" value="Helical backbone' metal receptor"/>
    <property type="match status" value="1"/>
</dbReference>
<dbReference type="InterPro" id="IPR050902">
    <property type="entry name" value="ABC_Transporter_SBP"/>
</dbReference>
<dbReference type="RefSeq" id="WP_015617388.1">
    <property type="nucleotide sequence ID" value="NC_021182.1"/>
</dbReference>
<feature type="domain" description="Fe/B12 periplasmic-binding" evidence="3">
    <location>
        <begin position="63"/>
        <end position="332"/>
    </location>
</feature>
<dbReference type="InterPro" id="IPR002491">
    <property type="entry name" value="ABC_transptr_periplasmic_BD"/>
</dbReference>
<reference evidence="4 5" key="1">
    <citation type="submission" date="2012-01" db="EMBL/GenBank/DDBJ databases">
        <title>Complete sequence of chromosome of Clostridium pasteurianum BC1.</title>
        <authorList>
            <consortium name="US DOE Joint Genome Institute"/>
            <person name="Lucas S."/>
            <person name="Han J."/>
            <person name="Lapidus A."/>
            <person name="Cheng J.-F."/>
            <person name="Goodwin L."/>
            <person name="Pitluck S."/>
            <person name="Peters L."/>
            <person name="Mikhailova N."/>
            <person name="Teshima H."/>
            <person name="Detter J.C."/>
            <person name="Han C."/>
            <person name="Tapia R."/>
            <person name="Land M."/>
            <person name="Hauser L."/>
            <person name="Kyrpides N."/>
            <person name="Ivanova N."/>
            <person name="Pagani I."/>
            <person name="Dunn J."/>
            <person name="Taghavi S."/>
            <person name="Francis A."/>
            <person name="van der Lelie D."/>
            <person name="Woyke T."/>
        </authorList>
    </citation>
    <scope>NUCLEOTIDE SEQUENCE [LARGE SCALE GENOMIC DNA]</scope>
    <source>
        <strain evidence="4 5">BC1</strain>
    </source>
</reference>
<feature type="region of interest" description="Disordered" evidence="2">
    <location>
        <begin position="27"/>
        <end position="47"/>
    </location>
</feature>
<feature type="compositionally biased region" description="Low complexity" evidence="2">
    <location>
        <begin position="27"/>
        <end position="40"/>
    </location>
</feature>
<comment type="similarity">
    <text evidence="1">Belongs to the bacterial solute-binding protein 8 family.</text>
</comment>
<dbReference type="PROSITE" id="PS50983">
    <property type="entry name" value="FE_B12_PBP"/>
    <property type="match status" value="1"/>
</dbReference>
<dbReference type="Gene3D" id="3.40.50.1980">
    <property type="entry name" value="Nitrogenase molybdenum iron protein domain"/>
    <property type="match status" value="2"/>
</dbReference>
<dbReference type="PROSITE" id="PS51257">
    <property type="entry name" value="PROKAR_LIPOPROTEIN"/>
    <property type="match status" value="1"/>
</dbReference>
<dbReference type="AlphaFoldDB" id="R4KBP5"/>
<dbReference type="PANTHER" id="PTHR30535">
    <property type="entry name" value="VITAMIN B12-BINDING PROTEIN"/>
    <property type="match status" value="1"/>
</dbReference>
<gene>
    <name evidence="4" type="ORF">Clopa_4404</name>
</gene>
<proteinExistence type="inferred from homology"/>
<evidence type="ECO:0000313" key="5">
    <source>
        <dbReference type="Proteomes" id="UP000013523"/>
    </source>
</evidence>
<organism evidence="4 5">
    <name type="scientific">Clostridium pasteurianum BC1</name>
    <dbReference type="NCBI Taxonomy" id="86416"/>
    <lineage>
        <taxon>Bacteria</taxon>
        <taxon>Bacillati</taxon>
        <taxon>Bacillota</taxon>
        <taxon>Clostridia</taxon>
        <taxon>Eubacteriales</taxon>
        <taxon>Clostridiaceae</taxon>
        <taxon>Clostridium</taxon>
    </lineage>
</organism>
<name>R4KBP5_CLOPA</name>
<dbReference type="CDD" id="cd01142">
    <property type="entry name" value="TroA_e"/>
    <property type="match status" value="1"/>
</dbReference>
<sequence>MKRLKISIVLVICLIFALLVGCGNSSTSSNSSNASNSTASKPAKQTITDATGAKVDVPTTINTIADGWPAHNEVLVMLGQGSKIVSTNSSDAPKTRPWLAVVNPQMKKATTALTNTDVNTEELLKTKPDIVFNSVVPQIANKVTQLGIPVVQLTFTDFNGLKDTFKLSGKILGADAEKKANNYIKYLDSKLTSIQAVTSKIPEGQKPKVLHITALNPLTIDGSNTIIDNWIKVAGGINAASSVSGNSKVVSMEQILQWNPDVIIFSSNTVTNPNDRATAIEKLSSDPTWSKVNAVKNKKMYVNPDGAFLWDRYGAEEALQIQWAAKTLYPDKFTNIDMAKETKSFYKTFLNYNLTDDETDRILKALPPAAK</sequence>
<dbReference type="PANTHER" id="PTHR30535:SF34">
    <property type="entry name" value="MOLYBDATE-BINDING PROTEIN MOLA"/>
    <property type="match status" value="1"/>
</dbReference>
<evidence type="ECO:0000256" key="1">
    <source>
        <dbReference type="ARBA" id="ARBA00008814"/>
    </source>
</evidence>
<evidence type="ECO:0000313" key="4">
    <source>
        <dbReference type="EMBL" id="AGK99116.1"/>
    </source>
</evidence>
<dbReference type="EMBL" id="CP003261">
    <property type="protein sequence ID" value="AGK99116.1"/>
    <property type="molecule type" value="Genomic_DNA"/>
</dbReference>
<dbReference type="KEGG" id="cpas:Clopa_4404"/>
<dbReference type="eggNOG" id="COG0614">
    <property type="taxonomic scope" value="Bacteria"/>
</dbReference>
<dbReference type="Gene3D" id="1.20.58.2180">
    <property type="match status" value="1"/>
</dbReference>
<dbReference type="HOGENOM" id="CLU_038034_13_2_9"/>
<dbReference type="Proteomes" id="UP000013523">
    <property type="component" value="Chromosome"/>
</dbReference>
<dbReference type="OrthoDB" id="9787830at2"/>
<dbReference type="PATRIC" id="fig|86416.3.peg.4410"/>
<dbReference type="STRING" id="86416.Clopa_4404"/>
<dbReference type="Pfam" id="PF01497">
    <property type="entry name" value="Peripla_BP_2"/>
    <property type="match status" value="1"/>
</dbReference>